<dbReference type="PIRSF" id="PIRSF006305">
    <property type="entry name" value="Maf"/>
    <property type="match status" value="1"/>
</dbReference>
<comment type="cofactor">
    <cofactor evidence="1 3">
        <name>a divalent metal cation</name>
        <dbReference type="ChEBI" id="CHEBI:60240"/>
    </cofactor>
</comment>
<evidence type="ECO:0000256" key="2">
    <source>
        <dbReference type="ARBA" id="ARBA00022801"/>
    </source>
</evidence>
<comment type="subcellular location">
    <subcellularLocation>
        <location evidence="3">Cytoplasm</location>
    </subcellularLocation>
</comment>
<keyword evidence="3" id="KW-0963">Cytoplasm</keyword>
<dbReference type="SUPFAM" id="SSF52972">
    <property type="entry name" value="ITPase-like"/>
    <property type="match status" value="1"/>
</dbReference>
<dbReference type="PANTHER" id="PTHR43213">
    <property type="entry name" value="BIFUNCTIONAL DTTP/UTP PYROPHOSPHATASE/METHYLTRANSFERASE PROTEIN-RELATED"/>
    <property type="match status" value="1"/>
</dbReference>
<dbReference type="GO" id="GO:0036218">
    <property type="term" value="F:dTTP diphosphatase activity"/>
    <property type="evidence" value="ECO:0007669"/>
    <property type="project" value="RHEA"/>
</dbReference>
<evidence type="ECO:0000256" key="3">
    <source>
        <dbReference type="HAMAP-Rule" id="MF_00528"/>
    </source>
</evidence>
<dbReference type="PANTHER" id="PTHR43213:SF5">
    <property type="entry name" value="BIFUNCTIONAL DTTP_UTP PYROPHOSPHATASE_METHYLTRANSFERASE PROTEIN-RELATED"/>
    <property type="match status" value="1"/>
</dbReference>
<evidence type="ECO:0000256" key="1">
    <source>
        <dbReference type="ARBA" id="ARBA00001968"/>
    </source>
</evidence>
<comment type="catalytic activity">
    <reaction evidence="3">
        <text>UTP + H2O = UMP + diphosphate + H(+)</text>
        <dbReference type="Rhea" id="RHEA:29395"/>
        <dbReference type="ChEBI" id="CHEBI:15377"/>
        <dbReference type="ChEBI" id="CHEBI:15378"/>
        <dbReference type="ChEBI" id="CHEBI:33019"/>
        <dbReference type="ChEBI" id="CHEBI:46398"/>
        <dbReference type="ChEBI" id="CHEBI:57865"/>
        <dbReference type="EC" id="3.6.1.9"/>
    </reaction>
</comment>
<comment type="catalytic activity">
    <reaction evidence="3">
        <text>dTTP + H2O = dTMP + diphosphate + H(+)</text>
        <dbReference type="Rhea" id="RHEA:28534"/>
        <dbReference type="ChEBI" id="CHEBI:15377"/>
        <dbReference type="ChEBI" id="CHEBI:15378"/>
        <dbReference type="ChEBI" id="CHEBI:33019"/>
        <dbReference type="ChEBI" id="CHEBI:37568"/>
        <dbReference type="ChEBI" id="CHEBI:63528"/>
        <dbReference type="EC" id="3.6.1.9"/>
    </reaction>
</comment>
<dbReference type="HAMAP" id="MF_00528">
    <property type="entry name" value="Maf"/>
    <property type="match status" value="1"/>
</dbReference>
<dbReference type="Proteomes" id="UP000183047">
    <property type="component" value="Unassembled WGS sequence"/>
</dbReference>
<dbReference type="CDD" id="cd00555">
    <property type="entry name" value="Maf"/>
    <property type="match status" value="1"/>
</dbReference>
<keyword evidence="3" id="KW-0546">Nucleotide metabolism</keyword>
<keyword evidence="5" id="KW-1185">Reference proteome</keyword>
<comment type="function">
    <text evidence="3">Nucleoside triphosphate pyrophosphatase that hydrolyzes dTTP and UTP. May have a dual role in cell division arrest and in preventing the incorporation of modified nucleotides into cellular nucleic acids.</text>
</comment>
<dbReference type="EC" id="3.6.1.9" evidence="3"/>
<dbReference type="Gene3D" id="3.90.950.10">
    <property type="match status" value="1"/>
</dbReference>
<dbReference type="Pfam" id="PF02545">
    <property type="entry name" value="Maf"/>
    <property type="match status" value="1"/>
</dbReference>
<dbReference type="EMBL" id="FMUR01000004">
    <property type="protein sequence ID" value="SCX86731.1"/>
    <property type="molecule type" value="Genomic_DNA"/>
</dbReference>
<feature type="active site" description="Proton acceptor" evidence="3">
    <location>
        <position position="69"/>
    </location>
</feature>
<protein>
    <recommendedName>
        <fullName evidence="3">dTTP/UTP pyrophosphatase</fullName>
        <shortName evidence="3">dTTPase/UTPase</shortName>
        <ecNumber evidence="3">3.6.1.9</ecNumber>
    </recommendedName>
    <alternativeName>
        <fullName evidence="3">Nucleoside triphosphate pyrophosphatase</fullName>
    </alternativeName>
    <alternativeName>
        <fullName evidence="3">Nucleotide pyrophosphatase</fullName>
        <shortName evidence="3">Nucleotide PPase</shortName>
    </alternativeName>
</protein>
<dbReference type="GO" id="GO:0005737">
    <property type="term" value="C:cytoplasm"/>
    <property type="evidence" value="ECO:0007669"/>
    <property type="project" value="UniProtKB-SubCell"/>
</dbReference>
<dbReference type="AlphaFoldDB" id="A0A1G5B9B2"/>
<sequence length="191" mass="21488">MRYVLASGSPRRKELLRKVIEDYEILIPEGEEVTDSKEPEKVVMELSFKKASEIFHKILTEDVVVIGADTVVSYNQKVLGKPSDKDDARRMIGELSGNTHQVYTGVTLFFRKDGKEGHISFCEETNVDVVKMTDDEIDAYVKTNEPDDKAGAYGVQGLFARYIGGIKGDFYNVVGLPVARLYAEMKRKDLL</sequence>
<evidence type="ECO:0000313" key="5">
    <source>
        <dbReference type="Proteomes" id="UP000183047"/>
    </source>
</evidence>
<accession>A0A1G5B9B2</accession>
<name>A0A1G5B9B2_9FIRM</name>
<proteinExistence type="inferred from homology"/>
<evidence type="ECO:0000313" key="4">
    <source>
        <dbReference type="EMBL" id="SCX86731.1"/>
    </source>
</evidence>
<organism evidence="4 5">
    <name type="scientific">Butyrivibrio hungatei</name>
    <dbReference type="NCBI Taxonomy" id="185008"/>
    <lineage>
        <taxon>Bacteria</taxon>
        <taxon>Bacillati</taxon>
        <taxon>Bacillota</taxon>
        <taxon>Clostridia</taxon>
        <taxon>Lachnospirales</taxon>
        <taxon>Lachnospiraceae</taxon>
        <taxon>Butyrivibrio</taxon>
    </lineage>
</organism>
<reference evidence="5" key="1">
    <citation type="submission" date="2016-10" db="EMBL/GenBank/DDBJ databases">
        <authorList>
            <person name="Varghese N."/>
            <person name="Submissions S."/>
        </authorList>
    </citation>
    <scope>NUCLEOTIDE SEQUENCE [LARGE SCALE GENOMIC DNA]</scope>
    <source>
        <strain evidence="5">XBD2006</strain>
    </source>
</reference>
<feature type="site" description="Important for substrate specificity" evidence="3">
    <location>
        <position position="70"/>
    </location>
</feature>
<dbReference type="NCBIfam" id="TIGR00172">
    <property type="entry name" value="maf"/>
    <property type="match status" value="1"/>
</dbReference>
<dbReference type="InterPro" id="IPR003697">
    <property type="entry name" value="Maf-like"/>
</dbReference>
<feature type="site" description="Important for substrate specificity" evidence="3">
    <location>
        <position position="11"/>
    </location>
</feature>
<comment type="caution">
    <text evidence="3">Lacks conserved residue(s) required for the propagation of feature annotation.</text>
</comment>
<gene>
    <name evidence="4" type="ORF">SAMN02910451_00598</name>
</gene>
<comment type="similarity">
    <text evidence="3">Belongs to the Maf family. YhdE subfamily.</text>
</comment>
<dbReference type="GO" id="GO:0009117">
    <property type="term" value="P:nucleotide metabolic process"/>
    <property type="evidence" value="ECO:0007669"/>
    <property type="project" value="UniProtKB-KW"/>
</dbReference>
<keyword evidence="2 3" id="KW-0378">Hydrolase</keyword>
<dbReference type="GO" id="GO:0036221">
    <property type="term" value="F:UTP diphosphatase activity"/>
    <property type="evidence" value="ECO:0007669"/>
    <property type="project" value="RHEA"/>
</dbReference>
<dbReference type="OrthoDB" id="9807767at2"/>
<dbReference type="InterPro" id="IPR029001">
    <property type="entry name" value="ITPase-like_fam"/>
</dbReference>
<feature type="site" description="Important for substrate specificity" evidence="3">
    <location>
        <position position="156"/>
    </location>
</feature>